<evidence type="ECO:0000313" key="1">
    <source>
        <dbReference type="EMBL" id="GAD01189.1"/>
    </source>
</evidence>
<name>R9PIH6_AGAAL</name>
<dbReference type="EMBL" id="BARX01000006">
    <property type="protein sequence ID" value="GAD01189.1"/>
    <property type="molecule type" value="Genomic_DNA"/>
</dbReference>
<reference evidence="1" key="1">
    <citation type="journal article" date="2013" name="Genome Announc.">
        <title>Draft Genome Sequence of Agarivorans albus Strain MKT 106T, an Agarolytic Marine Bacterium.</title>
        <authorList>
            <person name="Yasuike M."/>
            <person name="Nakamura Y."/>
            <person name="Kai W."/>
            <person name="Fujiwara A."/>
            <person name="Fukui Y."/>
            <person name="Satomi M."/>
            <person name="Sano M."/>
        </authorList>
    </citation>
    <scope>NUCLEOTIDE SEQUENCE [LARGE SCALE GENOMIC DNA]</scope>
</reference>
<evidence type="ECO:0000313" key="2">
    <source>
        <dbReference type="Proteomes" id="UP000014461"/>
    </source>
</evidence>
<dbReference type="AlphaFoldDB" id="R9PIH6"/>
<keyword evidence="2" id="KW-1185">Reference proteome</keyword>
<sequence>MVLQQFISHLGKAVSVQLSGLNNHSLTLNKWLINAAPRVRISELYSLLSTSCLAH</sequence>
<accession>R9PIH6</accession>
<gene>
    <name evidence="1" type="ORF">AALB_1269</name>
</gene>
<organism evidence="1 2">
    <name type="scientific">Agarivorans albus MKT 106</name>
    <dbReference type="NCBI Taxonomy" id="1331007"/>
    <lineage>
        <taxon>Bacteria</taxon>
        <taxon>Pseudomonadati</taxon>
        <taxon>Pseudomonadota</taxon>
        <taxon>Gammaproteobacteria</taxon>
        <taxon>Alteromonadales</taxon>
        <taxon>Alteromonadaceae</taxon>
        <taxon>Agarivorans</taxon>
    </lineage>
</organism>
<comment type="caution">
    <text evidence="1">The sequence shown here is derived from an EMBL/GenBank/DDBJ whole genome shotgun (WGS) entry which is preliminary data.</text>
</comment>
<protein>
    <submittedName>
        <fullName evidence="1">Uncharacterized protein</fullName>
    </submittedName>
</protein>
<proteinExistence type="predicted"/>
<dbReference type="Proteomes" id="UP000014461">
    <property type="component" value="Unassembled WGS sequence"/>
</dbReference>